<name>A0A3M7PRR2_BRAPC</name>
<accession>A0A3M7PRR2</accession>
<keyword evidence="1" id="KW-0812">Transmembrane</keyword>
<gene>
    <name evidence="2" type="ORF">BpHYR1_025222</name>
</gene>
<dbReference type="Proteomes" id="UP000276133">
    <property type="component" value="Unassembled WGS sequence"/>
</dbReference>
<organism evidence="2 3">
    <name type="scientific">Brachionus plicatilis</name>
    <name type="common">Marine rotifer</name>
    <name type="synonym">Brachionus muelleri</name>
    <dbReference type="NCBI Taxonomy" id="10195"/>
    <lineage>
        <taxon>Eukaryota</taxon>
        <taxon>Metazoa</taxon>
        <taxon>Spiralia</taxon>
        <taxon>Gnathifera</taxon>
        <taxon>Rotifera</taxon>
        <taxon>Eurotatoria</taxon>
        <taxon>Monogononta</taxon>
        <taxon>Pseudotrocha</taxon>
        <taxon>Ploima</taxon>
        <taxon>Brachionidae</taxon>
        <taxon>Brachionus</taxon>
    </lineage>
</organism>
<proteinExistence type="predicted"/>
<dbReference type="AlphaFoldDB" id="A0A3M7PRR2"/>
<evidence type="ECO:0000313" key="2">
    <source>
        <dbReference type="EMBL" id="RNA01684.1"/>
    </source>
</evidence>
<evidence type="ECO:0000313" key="3">
    <source>
        <dbReference type="Proteomes" id="UP000276133"/>
    </source>
</evidence>
<keyword evidence="1" id="KW-1133">Transmembrane helix</keyword>
<keyword evidence="3" id="KW-1185">Reference proteome</keyword>
<protein>
    <submittedName>
        <fullName evidence="2">Uncharacterized protein</fullName>
    </submittedName>
</protein>
<sequence length="134" mass="15246">MGSTGDVSCKYSLYKFLGIEQGLQVLNLSIISIALCCICKPAFIICNSRLYRLETSPSVRQSVIFRDFFTDALMERSIKNFSFSRFLHYISLKNLQKLVKNPKIECHAQPTDFCPKQKGIVPKAQKTSNITMIQ</sequence>
<dbReference type="EMBL" id="REGN01009209">
    <property type="protein sequence ID" value="RNA01684.1"/>
    <property type="molecule type" value="Genomic_DNA"/>
</dbReference>
<comment type="caution">
    <text evidence="2">The sequence shown here is derived from an EMBL/GenBank/DDBJ whole genome shotgun (WGS) entry which is preliminary data.</text>
</comment>
<evidence type="ECO:0000256" key="1">
    <source>
        <dbReference type="SAM" id="Phobius"/>
    </source>
</evidence>
<feature type="transmembrane region" description="Helical" evidence="1">
    <location>
        <begin position="25"/>
        <end position="46"/>
    </location>
</feature>
<keyword evidence="1" id="KW-0472">Membrane</keyword>
<reference evidence="2 3" key="1">
    <citation type="journal article" date="2018" name="Sci. Rep.">
        <title>Genomic signatures of local adaptation to the degree of environmental predictability in rotifers.</title>
        <authorList>
            <person name="Franch-Gras L."/>
            <person name="Hahn C."/>
            <person name="Garcia-Roger E.M."/>
            <person name="Carmona M.J."/>
            <person name="Serra M."/>
            <person name="Gomez A."/>
        </authorList>
    </citation>
    <scope>NUCLEOTIDE SEQUENCE [LARGE SCALE GENOMIC DNA]</scope>
    <source>
        <strain evidence="2">HYR1</strain>
    </source>
</reference>